<dbReference type="InterPro" id="IPR042178">
    <property type="entry name" value="Serpin_sf_1"/>
</dbReference>
<dbReference type="CDD" id="cd19594">
    <property type="entry name" value="serpin_crustaceans_chelicerates_insects"/>
    <property type="match status" value="1"/>
</dbReference>
<keyword evidence="2 5" id="KW-0722">Serine protease inhibitor</keyword>
<dbReference type="SMART" id="SM00093">
    <property type="entry name" value="SERPIN"/>
    <property type="match status" value="1"/>
</dbReference>
<dbReference type="PANTHER" id="PTHR11461:SF278">
    <property type="entry name" value="SERINE PROTEASE INHIBITOR 88EA"/>
    <property type="match status" value="1"/>
</dbReference>
<dbReference type="InterPro" id="IPR000215">
    <property type="entry name" value="Serpin_fam"/>
</dbReference>
<name>A0ABD2ADW7_VESSQ</name>
<organism evidence="5 6">
    <name type="scientific">Vespula squamosa</name>
    <name type="common">Southern yellow jacket</name>
    <name type="synonym">Wasp</name>
    <dbReference type="NCBI Taxonomy" id="30214"/>
    <lineage>
        <taxon>Eukaryota</taxon>
        <taxon>Metazoa</taxon>
        <taxon>Ecdysozoa</taxon>
        <taxon>Arthropoda</taxon>
        <taxon>Hexapoda</taxon>
        <taxon>Insecta</taxon>
        <taxon>Pterygota</taxon>
        <taxon>Neoptera</taxon>
        <taxon>Endopterygota</taxon>
        <taxon>Hymenoptera</taxon>
        <taxon>Apocrita</taxon>
        <taxon>Aculeata</taxon>
        <taxon>Vespoidea</taxon>
        <taxon>Vespidae</taxon>
        <taxon>Vespinae</taxon>
        <taxon>Vespula</taxon>
    </lineage>
</organism>
<gene>
    <name evidence="5" type="ORF">V1478_011236</name>
</gene>
<dbReference type="GO" id="GO:0004867">
    <property type="term" value="F:serine-type endopeptidase inhibitor activity"/>
    <property type="evidence" value="ECO:0007669"/>
    <property type="project" value="UniProtKB-KW"/>
</dbReference>
<dbReference type="Pfam" id="PF00079">
    <property type="entry name" value="Serpin"/>
    <property type="match status" value="1"/>
</dbReference>
<feature type="domain" description="Serpin" evidence="4">
    <location>
        <begin position="60"/>
        <end position="446"/>
    </location>
</feature>
<protein>
    <submittedName>
        <fullName evidence="5">Serine protease inhibitor 88Ea-like isoform X3</fullName>
    </submittedName>
</protein>
<evidence type="ECO:0000256" key="3">
    <source>
        <dbReference type="RuleBase" id="RU000411"/>
    </source>
</evidence>
<dbReference type="Proteomes" id="UP001607302">
    <property type="component" value="Unassembled WGS sequence"/>
</dbReference>
<comment type="similarity">
    <text evidence="3">Belongs to the serpin family.</text>
</comment>
<dbReference type="InterPro" id="IPR042185">
    <property type="entry name" value="Serpin_sf_2"/>
</dbReference>
<dbReference type="Gene3D" id="3.30.497.10">
    <property type="entry name" value="Antithrombin, subunit I, domain 2"/>
    <property type="match status" value="1"/>
</dbReference>
<dbReference type="InterPro" id="IPR036186">
    <property type="entry name" value="Serpin_sf"/>
</dbReference>
<keyword evidence="1 5" id="KW-0646">Protease inhibitor</keyword>
<evidence type="ECO:0000313" key="5">
    <source>
        <dbReference type="EMBL" id="KAL2718817.1"/>
    </source>
</evidence>
<reference evidence="5 6" key="1">
    <citation type="journal article" date="2024" name="Ann. Entomol. Soc. Am.">
        <title>Genomic analyses of the southern and eastern yellowjacket wasps (Hymenoptera: Vespidae) reveal evolutionary signatures of social life.</title>
        <authorList>
            <person name="Catto M.A."/>
            <person name="Caine P.B."/>
            <person name="Orr S.E."/>
            <person name="Hunt B.G."/>
            <person name="Goodisman M.A.D."/>
        </authorList>
    </citation>
    <scope>NUCLEOTIDE SEQUENCE [LARGE SCALE GENOMIC DNA]</scope>
    <source>
        <strain evidence="5">233</strain>
        <tissue evidence="5">Head and thorax</tissue>
    </source>
</reference>
<proteinExistence type="inferred from homology"/>
<accession>A0ABD2ADW7</accession>
<dbReference type="PANTHER" id="PTHR11461">
    <property type="entry name" value="SERINE PROTEASE INHIBITOR, SERPIN"/>
    <property type="match status" value="1"/>
</dbReference>
<evidence type="ECO:0000259" key="4">
    <source>
        <dbReference type="SMART" id="SM00093"/>
    </source>
</evidence>
<dbReference type="EMBL" id="JAUDFV010000151">
    <property type="protein sequence ID" value="KAL2718817.1"/>
    <property type="molecule type" value="Genomic_DNA"/>
</dbReference>
<dbReference type="SUPFAM" id="SSF56574">
    <property type="entry name" value="Serpins"/>
    <property type="match status" value="1"/>
</dbReference>
<evidence type="ECO:0000256" key="1">
    <source>
        <dbReference type="ARBA" id="ARBA00022690"/>
    </source>
</evidence>
<evidence type="ECO:0000313" key="6">
    <source>
        <dbReference type="Proteomes" id="UP001607302"/>
    </source>
</evidence>
<comment type="caution">
    <text evidence="5">The sequence shown here is derived from an EMBL/GenBank/DDBJ whole genome shotgun (WGS) entry which is preliminary data.</text>
</comment>
<dbReference type="PROSITE" id="PS00284">
    <property type="entry name" value="SERPIN"/>
    <property type="match status" value="1"/>
</dbReference>
<keyword evidence="6" id="KW-1185">Reference proteome</keyword>
<evidence type="ECO:0000256" key="2">
    <source>
        <dbReference type="ARBA" id="ARBA00022900"/>
    </source>
</evidence>
<dbReference type="AlphaFoldDB" id="A0ABD2ADW7"/>
<sequence length="455" mass="50927">MFIRKAGCREIMVQFRAMPLFFLTLIGGIMAQCLTGNDNPIMMNPRSKTMLDEGRYEFAIDALKKTAEIQTSDNIFFSPDSIHSALTLAYFGARGNTEASLKKALHIPDDLSKIDVMRYYAFEKSIKQQKEDNGSANYEYKSANRLWVTDARKLRDCMLDLFNDQLVKVDFKSNPMAVRKTINDWVSNTTKGHIRDLLPEDSITEDTDLVLANAVYFKGLWQSRFDTANSKRDIFYTPGSKNSVITFMRQKKTFNHVVSEELGAHILELPYKGQEISMFILLPPFAAARFLNDGANRTQGDGGIRNVLQRISTEAGAAELRILLDDGMPSIQVEVSLPRFQLERELPLVPLLRSLGAGDLVMPDVADLRDFLADGEKSLHLGDAVHRAKIEVTEEGTTAAAATALFSFRSSRPSEPAVFNANHPFIYFIYDKPTHSILFCGIYRTPGVPASSTPA</sequence>
<dbReference type="Gene3D" id="2.30.39.10">
    <property type="entry name" value="Alpha-1-antitrypsin, domain 1"/>
    <property type="match status" value="1"/>
</dbReference>
<dbReference type="InterPro" id="IPR023795">
    <property type="entry name" value="Serpin_CS"/>
</dbReference>
<dbReference type="InterPro" id="IPR023796">
    <property type="entry name" value="Serpin_dom"/>
</dbReference>